<evidence type="ECO:0000313" key="8">
    <source>
        <dbReference type="Proteomes" id="UP000824048"/>
    </source>
</evidence>
<dbReference type="InterPro" id="IPR005311">
    <property type="entry name" value="PBP_dimer"/>
</dbReference>
<keyword evidence="5" id="KW-1133">Transmembrane helix</keyword>
<dbReference type="SUPFAM" id="SSF54184">
    <property type="entry name" value="Penicillin-binding protein 2x (pbp-2x), c-terminal domain"/>
    <property type="match status" value="2"/>
</dbReference>
<feature type="transmembrane region" description="Helical" evidence="5">
    <location>
        <begin position="21"/>
        <end position="40"/>
    </location>
</feature>
<evidence type="ECO:0000313" key="7">
    <source>
        <dbReference type="EMBL" id="HIZ42151.1"/>
    </source>
</evidence>
<protein>
    <submittedName>
        <fullName evidence="7">PASTA domain-containing protein</fullName>
    </submittedName>
</protein>
<accession>A0A9D2ERH2</accession>
<dbReference type="GO" id="GO:0005886">
    <property type="term" value="C:plasma membrane"/>
    <property type="evidence" value="ECO:0007669"/>
    <property type="project" value="TreeGrafter"/>
</dbReference>
<feature type="compositionally biased region" description="Low complexity" evidence="4">
    <location>
        <begin position="816"/>
        <end position="851"/>
    </location>
</feature>
<dbReference type="GO" id="GO:0008658">
    <property type="term" value="F:penicillin binding"/>
    <property type="evidence" value="ECO:0007669"/>
    <property type="project" value="InterPro"/>
</dbReference>
<dbReference type="Proteomes" id="UP000824048">
    <property type="component" value="Unassembled WGS sequence"/>
</dbReference>
<dbReference type="SUPFAM" id="SSF56601">
    <property type="entry name" value="beta-lactamase/transpeptidase-like"/>
    <property type="match status" value="1"/>
</dbReference>
<dbReference type="Pfam" id="PF03793">
    <property type="entry name" value="PASTA"/>
    <property type="match status" value="2"/>
</dbReference>
<dbReference type="Gene3D" id="3.90.1310.10">
    <property type="entry name" value="Penicillin-binding protein 2a (Domain 2)"/>
    <property type="match status" value="1"/>
</dbReference>
<proteinExistence type="inferred from homology"/>
<comment type="caution">
    <text evidence="7">The sequence shown here is derived from an EMBL/GenBank/DDBJ whole genome shotgun (WGS) entry which is preliminary data.</text>
</comment>
<evidence type="ECO:0000259" key="6">
    <source>
        <dbReference type="PROSITE" id="PS51178"/>
    </source>
</evidence>
<dbReference type="Gene3D" id="3.40.710.10">
    <property type="entry name" value="DD-peptidase/beta-lactamase superfamily"/>
    <property type="match status" value="1"/>
</dbReference>
<evidence type="ECO:0000256" key="1">
    <source>
        <dbReference type="ARBA" id="ARBA00004370"/>
    </source>
</evidence>
<dbReference type="Gene3D" id="3.30.10.20">
    <property type="match status" value="1"/>
</dbReference>
<comment type="similarity">
    <text evidence="2">Belongs to the transpeptidase family.</text>
</comment>
<sequence>MSNPVNNPNPHFRAQVLRRTLILIAIFLIFFFGVLIYQLYALQLRDAELYRTEAVTQQMQDTELPATRGSIYSANGKLLAKSNTVWNIIANPLQSQKNGATTAQLQTAAEEIASLLNDGTTAESIFNILTATNANGELYEYRVVAKGVEKPVADAIIEYSMNYRTDPPAGETQGYRIVVLSTEQTSTRNYPYGAFLSSVLGFCNADGSGAYGLEKSYDDVLSGTPGRSIAETNVNGEVLANAEADVYPAIDGNNLNLTIDENVQSIVEEYLTEAMETFSVHGRGSAIVMNVKTGAILAMASIEQFDPNSPYTIYDSKMQAILDKEELDEEDIDWLKSRLGEDEVADIIEDGKISRETTTDEEGNTVSSEYTQLQGMMREAQWKNKNITELYMPGSVFKLITASAGLDSGIMTAGQTFYCSGEFTVDAGTVWEHTYHCANDASHGLLDMAGALNHSCNLWFIQAAQTLQPTVFYDYIQAFGFTQTTGIDLPNETRWTSVYNAEQMAQVDTNLYTAAFGQNEAITPMQMATAVAAIANGGYLVTPYVVDSITDSDGNVVQKTETNIRRQVISEEVSEQILAMMETSVDPNSQTSDGTHSNKNAYVAGYRIGGKSGTAERTDRELRYDGDYYKTMSFAAVLPVDDPEIEVFVVLDDPRWLRDYASEVVAPVVGNIISEVAPYLGIEQDPDYNPTGTVTVQTCLDYTWTNAQVTLNQLGLKHKLIGESGTIVYQYPYGGSKVPAGSTIYLYTQSDQDAMTTVPDVLGKSGSFAEQMLRAANLNVQFEGDSGGKVVAQSVEANASTAYGTIITLTMDSSGTTDTATETTEVPSDESASAAASGSQDAAQSDSQAAE</sequence>
<evidence type="ECO:0000256" key="5">
    <source>
        <dbReference type="SAM" id="Phobius"/>
    </source>
</evidence>
<keyword evidence="5" id="KW-0812">Transmembrane</keyword>
<dbReference type="PANTHER" id="PTHR30627:SF1">
    <property type="entry name" value="PEPTIDOGLYCAN D,D-TRANSPEPTIDASE FTSI"/>
    <property type="match status" value="1"/>
</dbReference>
<name>A0A9D2ERH2_9FIRM</name>
<evidence type="ECO:0000256" key="4">
    <source>
        <dbReference type="SAM" id="MobiDB-lite"/>
    </source>
</evidence>
<dbReference type="InterPro" id="IPR012338">
    <property type="entry name" value="Beta-lactam/transpept-like"/>
</dbReference>
<reference evidence="7" key="1">
    <citation type="journal article" date="2021" name="PeerJ">
        <title>Extensive microbial diversity within the chicken gut microbiome revealed by metagenomics and culture.</title>
        <authorList>
            <person name="Gilroy R."/>
            <person name="Ravi A."/>
            <person name="Getino M."/>
            <person name="Pursley I."/>
            <person name="Horton D.L."/>
            <person name="Alikhan N.F."/>
            <person name="Baker D."/>
            <person name="Gharbi K."/>
            <person name="Hall N."/>
            <person name="Watson M."/>
            <person name="Adriaenssens E.M."/>
            <person name="Foster-Nyarko E."/>
            <person name="Jarju S."/>
            <person name="Secka A."/>
            <person name="Antonio M."/>
            <person name="Oren A."/>
            <person name="Chaudhuri R.R."/>
            <person name="La Ragione R."/>
            <person name="Hildebrand F."/>
            <person name="Pallen M.J."/>
        </authorList>
    </citation>
    <scope>NUCLEOTIDE SEQUENCE</scope>
    <source>
        <strain evidence="7">ChiSxjej1B13-11774</strain>
    </source>
</reference>
<dbReference type="InterPro" id="IPR005543">
    <property type="entry name" value="PASTA_dom"/>
</dbReference>
<dbReference type="Pfam" id="PF00905">
    <property type="entry name" value="Transpeptidase"/>
    <property type="match status" value="1"/>
</dbReference>
<feature type="region of interest" description="Disordered" evidence="4">
    <location>
        <begin position="813"/>
        <end position="851"/>
    </location>
</feature>
<dbReference type="InterPro" id="IPR036138">
    <property type="entry name" value="PBP_dimer_sf"/>
</dbReference>
<gene>
    <name evidence="7" type="ORF">H9811_06285</name>
</gene>
<dbReference type="GO" id="GO:0071555">
    <property type="term" value="P:cell wall organization"/>
    <property type="evidence" value="ECO:0007669"/>
    <property type="project" value="TreeGrafter"/>
</dbReference>
<dbReference type="SUPFAM" id="SSF56519">
    <property type="entry name" value="Penicillin binding protein dimerisation domain"/>
    <property type="match status" value="1"/>
</dbReference>
<comment type="subcellular location">
    <subcellularLocation>
        <location evidence="1">Membrane</location>
    </subcellularLocation>
</comment>
<keyword evidence="3 5" id="KW-0472">Membrane</keyword>
<dbReference type="InterPro" id="IPR050515">
    <property type="entry name" value="Beta-lactam/transpept"/>
</dbReference>
<dbReference type="AlphaFoldDB" id="A0A9D2ERH2"/>
<feature type="domain" description="PASTA" evidence="6">
    <location>
        <begin position="752"/>
        <end position="813"/>
    </location>
</feature>
<organism evidence="7 8">
    <name type="scientific">Candidatus Gemmiger excrementigallinarum</name>
    <dbReference type="NCBI Taxonomy" id="2838609"/>
    <lineage>
        <taxon>Bacteria</taxon>
        <taxon>Bacillati</taxon>
        <taxon>Bacillota</taxon>
        <taxon>Clostridia</taxon>
        <taxon>Eubacteriales</taxon>
        <taxon>Gemmiger</taxon>
    </lineage>
</organism>
<reference evidence="7" key="2">
    <citation type="submission" date="2021-04" db="EMBL/GenBank/DDBJ databases">
        <authorList>
            <person name="Gilroy R."/>
        </authorList>
    </citation>
    <scope>NUCLEOTIDE SEQUENCE</scope>
    <source>
        <strain evidence="7">ChiSxjej1B13-11774</strain>
    </source>
</reference>
<evidence type="ECO:0000256" key="3">
    <source>
        <dbReference type="ARBA" id="ARBA00023136"/>
    </source>
</evidence>
<dbReference type="PROSITE" id="PS51178">
    <property type="entry name" value="PASTA"/>
    <property type="match status" value="1"/>
</dbReference>
<dbReference type="InterPro" id="IPR001460">
    <property type="entry name" value="PCN-bd_Tpept"/>
</dbReference>
<evidence type="ECO:0000256" key="2">
    <source>
        <dbReference type="ARBA" id="ARBA00007171"/>
    </source>
</evidence>
<dbReference type="CDD" id="cd06575">
    <property type="entry name" value="PASTA_Pbp2x-like_2"/>
    <property type="match status" value="1"/>
</dbReference>
<dbReference type="SMART" id="SM00740">
    <property type="entry name" value="PASTA"/>
    <property type="match status" value="2"/>
</dbReference>
<dbReference type="Pfam" id="PF03717">
    <property type="entry name" value="PBP_dimer"/>
    <property type="match status" value="1"/>
</dbReference>
<dbReference type="EMBL" id="DXBP01000040">
    <property type="protein sequence ID" value="HIZ42151.1"/>
    <property type="molecule type" value="Genomic_DNA"/>
</dbReference>
<dbReference type="PANTHER" id="PTHR30627">
    <property type="entry name" value="PEPTIDOGLYCAN D,D-TRANSPEPTIDASE"/>
    <property type="match status" value="1"/>
</dbReference>